<gene>
    <name evidence="2" type="ORF">SINV_06623</name>
</gene>
<dbReference type="InterPro" id="IPR018289">
    <property type="entry name" value="MULE_transposase_dom"/>
</dbReference>
<dbReference type="OMA" id="ICIAPQT"/>
<organism>
    <name type="scientific">Solenopsis invicta</name>
    <name type="common">Red imported fire ant</name>
    <name type="synonym">Solenopsis wagneri</name>
    <dbReference type="NCBI Taxonomy" id="13686"/>
    <lineage>
        <taxon>Eukaryota</taxon>
        <taxon>Metazoa</taxon>
        <taxon>Ecdysozoa</taxon>
        <taxon>Arthropoda</taxon>
        <taxon>Hexapoda</taxon>
        <taxon>Insecta</taxon>
        <taxon>Pterygota</taxon>
        <taxon>Neoptera</taxon>
        <taxon>Endopterygota</taxon>
        <taxon>Hymenoptera</taxon>
        <taxon>Apocrita</taxon>
        <taxon>Aculeata</taxon>
        <taxon>Formicoidea</taxon>
        <taxon>Formicidae</taxon>
        <taxon>Myrmicinae</taxon>
        <taxon>Solenopsis</taxon>
    </lineage>
</organism>
<protein>
    <recommendedName>
        <fullName evidence="1">MULE transposase domain-containing protein</fullName>
    </recommendedName>
</protein>
<dbReference type="AlphaFoldDB" id="E9IHC6"/>
<reference evidence="2" key="1">
    <citation type="journal article" date="2011" name="Proc. Natl. Acad. Sci. U.S.A.">
        <title>The genome of the fire ant Solenopsis invicta.</title>
        <authorList>
            <person name="Wurm Y."/>
            <person name="Wang J."/>
            <person name="Riba-Grognuz O."/>
            <person name="Corona M."/>
            <person name="Nygaard S."/>
            <person name="Hunt B.G."/>
            <person name="Ingram K.K."/>
            <person name="Falquet L."/>
            <person name="Nipitwattanaphon M."/>
            <person name="Gotzek D."/>
            <person name="Dijkstra M.B."/>
            <person name="Oettler J."/>
            <person name="Comtesse F."/>
            <person name="Shih C.J."/>
            <person name="Wu W.J."/>
            <person name="Yang C.C."/>
            <person name="Thomas J."/>
            <person name="Beaudoing E."/>
            <person name="Pradervand S."/>
            <person name="Flegel V."/>
            <person name="Cook E.D."/>
            <person name="Fabbretti R."/>
            <person name="Stockinger H."/>
            <person name="Long L."/>
            <person name="Farmerie W.G."/>
            <person name="Oakey J."/>
            <person name="Boomsma J.J."/>
            <person name="Pamilo P."/>
            <person name="Yi S.V."/>
            <person name="Heinze J."/>
            <person name="Goodisman M.A."/>
            <person name="Farinelli L."/>
            <person name="Harshman K."/>
            <person name="Hulo N."/>
            <person name="Cerutti L."/>
            <person name="Xenarios I."/>
            <person name="Shoemaker D."/>
            <person name="Keller L."/>
        </authorList>
    </citation>
    <scope>NUCLEOTIDE SEQUENCE [LARGE SCALE GENOMIC DNA]</scope>
</reference>
<proteinExistence type="predicted"/>
<feature type="domain" description="MULE transposase" evidence="1">
    <location>
        <begin position="1"/>
        <end position="56"/>
    </location>
</feature>
<evidence type="ECO:0000259" key="1">
    <source>
        <dbReference type="Pfam" id="PF10551"/>
    </source>
</evidence>
<accession>E9IHC6</accession>
<dbReference type="HOGENOM" id="CLU_028851_3_0_1"/>
<dbReference type="EMBL" id="GL763218">
    <property type="protein sequence ID" value="EFZ20027.1"/>
    <property type="molecule type" value="Genomic_DNA"/>
</dbReference>
<evidence type="ECO:0000313" key="2">
    <source>
        <dbReference type="EMBL" id="EFZ20027.1"/>
    </source>
</evidence>
<sequence>MEGRTTQNYVNILNKITSVICIAPQTILSDFEKAERNALQTVFPNAKIIDCFFHYSQALVCNAKKHRILKGDEEVGMGATKLLISLALLPKHFIEDGFKIICNIIFKNCSYLEAFFKYYKDTWINGFKPESFCVYKEFHRTNNVSEQHNRELRESLGKHSTIVAFLANLTEHQKSIHSILKHPKFWLRSRRSSKDKDEELQKIWQAMENSNELSHLSIEPQFLGKAFYIPAL</sequence>
<name>E9IHC6_SOLIN</name>
<feature type="non-terminal residue" evidence="2">
    <location>
        <position position="232"/>
    </location>
</feature>
<dbReference type="Pfam" id="PF10551">
    <property type="entry name" value="MULE"/>
    <property type="match status" value="1"/>
</dbReference>